<proteinExistence type="predicted"/>
<comment type="subcellular location">
    <subcellularLocation>
        <location evidence="1">Cell membrane</location>
    </subcellularLocation>
</comment>
<evidence type="ECO:0000256" key="2">
    <source>
        <dbReference type="ARBA" id="ARBA00022475"/>
    </source>
</evidence>
<dbReference type="AlphaFoldDB" id="A0A0L8V5E8"/>
<evidence type="ECO:0000256" key="1">
    <source>
        <dbReference type="ARBA" id="ARBA00004236"/>
    </source>
</evidence>
<dbReference type="PATRIC" id="fig|1409788.3.peg.3604"/>
<dbReference type="Pfam" id="PF04277">
    <property type="entry name" value="OAD_gamma"/>
    <property type="match status" value="1"/>
</dbReference>
<dbReference type="EMBL" id="LGIA01000181">
    <property type="protein sequence ID" value="KOH43598.1"/>
    <property type="molecule type" value="Genomic_DNA"/>
</dbReference>
<evidence type="ECO:0000256" key="4">
    <source>
        <dbReference type="ARBA" id="ARBA00022989"/>
    </source>
</evidence>
<reference evidence="8" key="1">
    <citation type="submission" date="2015-07" db="EMBL/GenBank/DDBJ databases">
        <title>Genome sequencing of Sunxiuqinia dokdonensis strain SK.</title>
        <authorList>
            <person name="Ahn S."/>
            <person name="Kim B.-C."/>
        </authorList>
    </citation>
    <scope>NUCLEOTIDE SEQUENCE [LARGE SCALE GENOMIC DNA]</scope>
    <source>
        <strain evidence="8">SK</strain>
    </source>
</reference>
<keyword evidence="3 6" id="KW-0812">Transmembrane</keyword>
<dbReference type="STRING" id="1409788.NC99_35180"/>
<comment type="caution">
    <text evidence="7">The sequence shown here is derived from an EMBL/GenBank/DDBJ whole genome shotgun (WGS) entry which is preliminary data.</text>
</comment>
<dbReference type="EC" id="4.1.1.3" evidence="7"/>
<protein>
    <submittedName>
        <fullName evidence="7">Oxaloacetate darboxylase</fullName>
        <ecNumber evidence="7">4.1.1.3</ecNumber>
    </submittedName>
</protein>
<gene>
    <name evidence="7" type="ORF">NC99_35180</name>
</gene>
<evidence type="ECO:0000256" key="6">
    <source>
        <dbReference type="SAM" id="Phobius"/>
    </source>
</evidence>
<keyword evidence="4 6" id="KW-1133">Transmembrane helix</keyword>
<organism evidence="7 8">
    <name type="scientific">Sunxiuqinia dokdonensis</name>
    <dbReference type="NCBI Taxonomy" id="1409788"/>
    <lineage>
        <taxon>Bacteria</taxon>
        <taxon>Pseudomonadati</taxon>
        <taxon>Bacteroidota</taxon>
        <taxon>Bacteroidia</taxon>
        <taxon>Marinilabiliales</taxon>
        <taxon>Prolixibacteraceae</taxon>
        <taxon>Sunxiuqinia</taxon>
    </lineage>
</organism>
<keyword evidence="2" id="KW-1003">Cell membrane</keyword>
<feature type="transmembrane region" description="Helical" evidence="6">
    <location>
        <begin position="21"/>
        <end position="44"/>
    </location>
</feature>
<evidence type="ECO:0000256" key="3">
    <source>
        <dbReference type="ARBA" id="ARBA00022692"/>
    </source>
</evidence>
<dbReference type="GO" id="GO:0005886">
    <property type="term" value="C:plasma membrane"/>
    <property type="evidence" value="ECO:0007669"/>
    <property type="project" value="UniProtKB-SubCell"/>
</dbReference>
<accession>A0A0L8V5E8</accession>
<dbReference type="InterPro" id="IPR005899">
    <property type="entry name" value="Na_pump_deCOase"/>
</dbReference>
<evidence type="ECO:0000313" key="8">
    <source>
        <dbReference type="Proteomes" id="UP000036958"/>
    </source>
</evidence>
<keyword evidence="8" id="KW-1185">Reference proteome</keyword>
<evidence type="ECO:0000256" key="5">
    <source>
        <dbReference type="ARBA" id="ARBA00023136"/>
    </source>
</evidence>
<dbReference type="GO" id="GO:0015081">
    <property type="term" value="F:sodium ion transmembrane transporter activity"/>
    <property type="evidence" value="ECO:0007669"/>
    <property type="project" value="InterPro"/>
</dbReference>
<keyword evidence="5 6" id="KW-0472">Membrane</keyword>
<keyword evidence="7" id="KW-0456">Lyase</keyword>
<dbReference type="Proteomes" id="UP000036958">
    <property type="component" value="Unassembled WGS sequence"/>
</dbReference>
<evidence type="ECO:0000313" key="7">
    <source>
        <dbReference type="EMBL" id="KOH43598.1"/>
    </source>
</evidence>
<sequence>MGKVFLKKIEKMSDLGFALQLMGIGMITVFIILSLVVLLGNLIIRFVNQYLPEEVSRKVEQVANQTSDFNRKKVAAIVSAVKTVTGGKGHVTKIEKL</sequence>
<name>A0A0L8V5E8_9BACT</name>
<dbReference type="GO" id="GO:0016829">
    <property type="term" value="F:lyase activity"/>
    <property type="evidence" value="ECO:0007669"/>
    <property type="project" value="UniProtKB-KW"/>
</dbReference>
<dbReference type="GO" id="GO:0036376">
    <property type="term" value="P:sodium ion export across plasma membrane"/>
    <property type="evidence" value="ECO:0007669"/>
    <property type="project" value="InterPro"/>
</dbReference>